<accession>I4VLH1</accession>
<dbReference type="InterPro" id="IPR005363">
    <property type="entry name" value="UPF0167"/>
</dbReference>
<reference evidence="2 3" key="1">
    <citation type="journal article" date="2012" name="J. Bacteriol.">
        <title>Genome sequences for six rhodanobacter strains, isolated from soils and the terrestrial subsurface, with variable denitrification capabilities.</title>
        <authorList>
            <person name="Kostka J.E."/>
            <person name="Green S.J."/>
            <person name="Rishishwar L."/>
            <person name="Prakash O."/>
            <person name="Katz L.S."/>
            <person name="Marino-Ramirez L."/>
            <person name="Jordan I.K."/>
            <person name="Munk C."/>
            <person name="Ivanova N."/>
            <person name="Mikhailova N."/>
            <person name="Watson D.B."/>
            <person name="Brown S.D."/>
            <person name="Palumbo A.V."/>
            <person name="Brooks S.C."/>
        </authorList>
    </citation>
    <scope>NUCLEOTIDE SEQUENCE [LARGE SCALE GENOMIC DNA]</scope>
    <source>
        <strain evidence="2 3">B39</strain>
    </source>
</reference>
<dbReference type="AlphaFoldDB" id="I4VLH1"/>
<evidence type="ECO:0000256" key="1">
    <source>
        <dbReference type="ARBA" id="ARBA00008525"/>
    </source>
</evidence>
<gene>
    <name evidence="2" type="ORF">UU7_17212</name>
</gene>
<protein>
    <submittedName>
        <fullName evidence="2">Uncharacterized protein</fullName>
    </submittedName>
</protein>
<dbReference type="Pfam" id="PF03691">
    <property type="entry name" value="UPF0167"/>
    <property type="match status" value="1"/>
</dbReference>
<sequence length="205" mass="22502">MPTFTDIGLDFPLFQGPVEEAIVEEPGVCSRCAATAPLLLAKKCYDCFRASGHTMNTEYGMVRPEDARTGMTHGVPLDPEKLPDLPLVAHPLDPAFPDEHWYSVKCAPQDLEELIRTPKYHTWQGEQWLFCCGRPAVFAGTLNSLSLAKFVPQIGAPPQDILDGLASQLGIQLPISLQDLDGGSVGVYVFRCQECQGLLSHVDYD</sequence>
<comment type="caution">
    <text evidence="2">The sequence shown here is derived from an EMBL/GenBank/DDBJ whole genome shotgun (WGS) entry which is preliminary data.</text>
</comment>
<comment type="similarity">
    <text evidence="1">Belongs to the UPF0167 family.</text>
</comment>
<keyword evidence="3" id="KW-1185">Reference proteome</keyword>
<dbReference type="EMBL" id="AJXT01000111">
    <property type="protein sequence ID" value="EIL88062.1"/>
    <property type="molecule type" value="Genomic_DNA"/>
</dbReference>
<name>I4VLH1_9GAMM</name>
<evidence type="ECO:0000313" key="2">
    <source>
        <dbReference type="EMBL" id="EIL88062.1"/>
    </source>
</evidence>
<organism evidence="2 3">
    <name type="scientific">Rhodanobacter spathiphylli B39</name>
    <dbReference type="NCBI Taxonomy" id="1163407"/>
    <lineage>
        <taxon>Bacteria</taxon>
        <taxon>Pseudomonadati</taxon>
        <taxon>Pseudomonadota</taxon>
        <taxon>Gammaproteobacteria</taxon>
        <taxon>Lysobacterales</taxon>
        <taxon>Rhodanobacteraceae</taxon>
        <taxon>Rhodanobacter</taxon>
    </lineage>
</organism>
<dbReference type="Proteomes" id="UP000003226">
    <property type="component" value="Unassembled WGS sequence"/>
</dbReference>
<proteinExistence type="inferred from homology"/>
<evidence type="ECO:0000313" key="3">
    <source>
        <dbReference type="Proteomes" id="UP000003226"/>
    </source>
</evidence>